<dbReference type="InterPro" id="IPR002829">
    <property type="entry name" value="DUF116"/>
</dbReference>
<evidence type="ECO:0008006" key="3">
    <source>
        <dbReference type="Google" id="ProtNLM"/>
    </source>
</evidence>
<reference evidence="1 2" key="1">
    <citation type="submission" date="2016-10" db="EMBL/GenBank/DDBJ databases">
        <authorList>
            <person name="de Groot N.N."/>
        </authorList>
    </citation>
    <scope>NUCLEOTIDE SEQUENCE [LARGE SCALE GENOMIC DNA]</scope>
    <source>
        <strain evidence="1 2">DSM 28129</strain>
    </source>
</reference>
<dbReference type="Pfam" id="PF01976">
    <property type="entry name" value="DUF116"/>
    <property type="match status" value="1"/>
</dbReference>
<name>A0A1G7JBX7_9BACL</name>
<dbReference type="RefSeq" id="WP_175471351.1">
    <property type="nucleotide sequence ID" value="NZ_FNBG01000007.1"/>
</dbReference>
<evidence type="ECO:0000313" key="1">
    <source>
        <dbReference type="EMBL" id="SDF21979.1"/>
    </source>
</evidence>
<organism evidence="1 2">
    <name type="scientific">Fontibacillus panacisegetis</name>
    <dbReference type="NCBI Taxonomy" id="670482"/>
    <lineage>
        <taxon>Bacteria</taxon>
        <taxon>Bacillati</taxon>
        <taxon>Bacillota</taxon>
        <taxon>Bacilli</taxon>
        <taxon>Bacillales</taxon>
        <taxon>Paenibacillaceae</taxon>
        <taxon>Fontibacillus</taxon>
    </lineage>
</organism>
<dbReference type="AlphaFoldDB" id="A0A1G7JBX7"/>
<dbReference type="EMBL" id="FNBG01000007">
    <property type="protein sequence ID" value="SDF21979.1"/>
    <property type="molecule type" value="Genomic_DNA"/>
</dbReference>
<gene>
    <name evidence="1" type="ORF">SAMN04488542_10785</name>
</gene>
<dbReference type="STRING" id="670482.SAMN04488542_10785"/>
<dbReference type="Proteomes" id="UP000198972">
    <property type="component" value="Unassembled WGS sequence"/>
</dbReference>
<sequence>MEAITYSLYGNTAGTQEYYRDASAMADELINKMNGERTLKEFSRFAEDNGLESLDDLVYALEFVMIGVLFNKYGNRGSLLHKLGGKKLARVYALKSTGKVARSVVEGLKGIVNTTLLPQKGRSSSVTSFIDVKQFSKLIGWLHATGEFEQETKRLEVWACFFRGNPSRDSSRMLLSAVQLADWFESRSLELLGAYTCNVNSYIDNHQTRLKWKENQIFCARARVEYHLNMVGAELMNRAFHNDFVNTKEKRVLLPICMREKGEEQCRSVQTEHGYVCKGCAKDCQVNAITALGNNHNFKVYMIPHASTAFGHQHEDRGNIGIVGVACPLNLISGGYKAKELGYEPQCVLLNYCGCARHWHETGIVTNIELERLKTMLHVSDLS</sequence>
<evidence type="ECO:0000313" key="2">
    <source>
        <dbReference type="Proteomes" id="UP000198972"/>
    </source>
</evidence>
<proteinExistence type="predicted"/>
<keyword evidence="2" id="KW-1185">Reference proteome</keyword>
<protein>
    <recommendedName>
        <fullName evidence="3">DUF116 domain-containing protein</fullName>
    </recommendedName>
</protein>
<dbReference type="PANTHER" id="PTHR43801:SF1">
    <property type="entry name" value="POLYPRENYL SYNTHETASE"/>
    <property type="match status" value="1"/>
</dbReference>
<accession>A0A1G7JBX7</accession>
<dbReference type="PANTHER" id="PTHR43801">
    <property type="entry name" value="NUCLEOTIDE-BINDING PROTEIN-RELATED"/>
    <property type="match status" value="1"/>
</dbReference>